<dbReference type="SMART" id="SM00086">
    <property type="entry name" value="PAC"/>
    <property type="match status" value="3"/>
</dbReference>
<dbReference type="Pfam" id="PF00990">
    <property type="entry name" value="GGDEF"/>
    <property type="match status" value="1"/>
</dbReference>
<dbReference type="CDD" id="cd00130">
    <property type="entry name" value="PAS"/>
    <property type="match status" value="3"/>
</dbReference>
<dbReference type="InterPro" id="IPR000700">
    <property type="entry name" value="PAS-assoc_C"/>
</dbReference>
<dbReference type="STRING" id="326297.Sama_2448"/>
<proteinExistence type="predicted"/>
<evidence type="ECO:0000256" key="8">
    <source>
        <dbReference type="SAM" id="Phobius"/>
    </source>
</evidence>
<keyword evidence="5 8" id="KW-1133">Transmembrane helix</keyword>
<evidence type="ECO:0000259" key="9">
    <source>
        <dbReference type="PROSITE" id="PS50112"/>
    </source>
</evidence>
<dbReference type="EMBL" id="CP000507">
    <property type="protein sequence ID" value="ABM00653.1"/>
    <property type="molecule type" value="Genomic_DNA"/>
</dbReference>
<protein>
    <submittedName>
        <fullName evidence="13">Diguanylate cyclase/phosphodiesterase with PAS/PAC sensor(S)</fullName>
    </submittedName>
</protein>
<feature type="domain" description="PAS" evidence="9">
    <location>
        <begin position="328"/>
        <end position="400"/>
    </location>
</feature>
<dbReference type="SMART" id="SM00267">
    <property type="entry name" value="GGDEF"/>
    <property type="match status" value="1"/>
</dbReference>
<dbReference type="PROSITE" id="PS50887">
    <property type="entry name" value="GGDEF"/>
    <property type="match status" value="1"/>
</dbReference>
<dbReference type="GO" id="GO:0005886">
    <property type="term" value="C:plasma membrane"/>
    <property type="evidence" value="ECO:0007669"/>
    <property type="project" value="UniProtKB-SubCell"/>
</dbReference>
<dbReference type="GO" id="GO:0000155">
    <property type="term" value="F:phosphorelay sensor kinase activity"/>
    <property type="evidence" value="ECO:0007669"/>
    <property type="project" value="InterPro"/>
</dbReference>
<feature type="transmembrane region" description="Helical" evidence="8">
    <location>
        <begin position="163"/>
        <end position="187"/>
    </location>
</feature>
<dbReference type="InterPro" id="IPR013655">
    <property type="entry name" value="PAS_fold_3"/>
</dbReference>
<dbReference type="PROSITE" id="PS50883">
    <property type="entry name" value="EAL"/>
    <property type="match status" value="1"/>
</dbReference>
<dbReference type="Proteomes" id="UP000009175">
    <property type="component" value="Chromosome"/>
</dbReference>
<dbReference type="InterPro" id="IPR052155">
    <property type="entry name" value="Biofilm_reg_signaling"/>
</dbReference>
<feature type="transmembrane region" description="Helical" evidence="8">
    <location>
        <begin position="70"/>
        <end position="97"/>
    </location>
</feature>
<feature type="transmembrane region" description="Helical" evidence="8">
    <location>
        <begin position="5"/>
        <end position="24"/>
    </location>
</feature>
<feature type="domain" description="PAC" evidence="10">
    <location>
        <begin position="404"/>
        <end position="457"/>
    </location>
</feature>
<feature type="domain" description="GGDEF" evidence="12">
    <location>
        <begin position="611"/>
        <end position="744"/>
    </location>
</feature>
<dbReference type="InterPro" id="IPR001610">
    <property type="entry name" value="PAC"/>
</dbReference>
<keyword evidence="6 8" id="KW-0472">Membrane</keyword>
<dbReference type="PROSITE" id="PS50112">
    <property type="entry name" value="PAS"/>
    <property type="match status" value="2"/>
</dbReference>
<evidence type="ECO:0000313" key="13">
    <source>
        <dbReference type="EMBL" id="ABM00653.1"/>
    </source>
</evidence>
<dbReference type="InterPro" id="IPR000160">
    <property type="entry name" value="GGDEF_dom"/>
</dbReference>
<dbReference type="SMART" id="SM00091">
    <property type="entry name" value="PAS"/>
    <property type="match status" value="3"/>
</dbReference>
<dbReference type="NCBIfam" id="TIGR00229">
    <property type="entry name" value="sensory_box"/>
    <property type="match status" value="3"/>
</dbReference>
<evidence type="ECO:0000313" key="14">
    <source>
        <dbReference type="Proteomes" id="UP000009175"/>
    </source>
</evidence>
<keyword evidence="14" id="KW-1185">Reference proteome</keyword>
<sequence>MTQGIFFPLVQNAALLLALVYLYDAIPWLKQQRIRWVWHIMLGLVIGAIGMTIMSARYEFAEGIYFDTRGVLLSVSGLYFGAVPTLIASAMMAIYRYGMGGPAMVAGIAGIAFAAAMGILWRIPWQKNLIEVSTGSLLLLGMLVNIGSLLCFFIMPFDLAWELVSTIGTTVMLVCPLATLLLARLLARRLEIERDEKIKLQDDFLFRSQFNVGNIGIAITSVDKRWIKVNPRLCQMLKYSEKELLSMNWEQMSHEEDISVDLAHFNQMLAGAIDQYELNKRFYAKDGSIVYTHMTVACKRIAGKVQLVIAGFMDISAQTQSEMSVRASREQLSLVLASAELGFWDWDLNNDVIDRNERCADMLGCSVDEMRHNHRIWMDSIHPDDRMAVLKSIDRHLQGHTDSHNVEYRIIRKNGETLWVRDTGRVMQKDSSGKAIRMCGVHLDITQVRHNQEQMELAASVYNNSSEAMSVMDHKGNIITVNAAFADITGYSPKEVLGHHISQFYCPRNKPAFYDEVNQAIKETGRWQGEMWQQHKNGKEYLIWLTVNTIYDAYQRPHRRVALFSDITEKKAQEQLIWQQANYDPLTKLPNRRMLLDYLDREISLASRQNVRFALLFLDLDFFKEVNDTLGHDMGDKLLIECADRIKACIRDSDVVARLGGDEFTVLIRDIHDVGGVERAASNILKAIAEPFQLGPDSAYISVSIGITLFPEDASTREALLKNADQAMYAAKEQGRNRFNYFTPSMQEQAKYRMRLIQDLRIAIEHQQFNLVYQPIVHLQSGKVHKAEALLRWHHPERGYISPTEFIPVAEDTGLIMEIGSWVFEHAARQCRDWHHEFGTTIQLSVNKSPVQFRDEGENFERWVALLEELELTHGGICIEITEGLLLDASSGVAEKLLTYRDAGIQVSLDDFGTGYSSLAYLKKFDIDYLKIDQSFTRNLENDASDRTLCEAIIVMAQKLGMKVIAEGVETAKQQEILKAMGCDYAQGYLYSAPVSREEFETRFLKGDPNQAPQPDKPETRKAKTRAKAPQKAQDA</sequence>
<accession>A1S8E6</accession>
<organism evidence="13 14">
    <name type="scientific">Shewanella amazonensis (strain ATCC BAA-1098 / SB2B)</name>
    <dbReference type="NCBI Taxonomy" id="326297"/>
    <lineage>
        <taxon>Bacteria</taxon>
        <taxon>Pseudomonadati</taxon>
        <taxon>Pseudomonadota</taxon>
        <taxon>Gammaproteobacteria</taxon>
        <taxon>Alteromonadales</taxon>
        <taxon>Shewanellaceae</taxon>
        <taxon>Shewanella</taxon>
    </lineage>
</organism>
<dbReference type="PANTHER" id="PTHR44757:SF2">
    <property type="entry name" value="BIOFILM ARCHITECTURE MAINTENANCE PROTEIN MBAA"/>
    <property type="match status" value="1"/>
</dbReference>
<dbReference type="InterPro" id="IPR000014">
    <property type="entry name" value="PAS"/>
</dbReference>
<evidence type="ECO:0000259" key="12">
    <source>
        <dbReference type="PROSITE" id="PS50887"/>
    </source>
</evidence>
<dbReference type="SUPFAM" id="SSF55785">
    <property type="entry name" value="PYP-like sensor domain (PAS domain)"/>
    <property type="match status" value="3"/>
</dbReference>
<comment type="cofactor">
    <cofactor evidence="1">
        <name>Mg(2+)</name>
        <dbReference type="ChEBI" id="CHEBI:18420"/>
    </cofactor>
</comment>
<evidence type="ECO:0000256" key="7">
    <source>
        <dbReference type="SAM" id="MobiDB-lite"/>
    </source>
</evidence>
<dbReference type="Pfam" id="PF13426">
    <property type="entry name" value="PAS_9"/>
    <property type="match status" value="2"/>
</dbReference>
<dbReference type="SMART" id="SM00052">
    <property type="entry name" value="EAL"/>
    <property type="match status" value="1"/>
</dbReference>
<dbReference type="Pfam" id="PF07694">
    <property type="entry name" value="5TM-5TMR_LYT"/>
    <property type="match status" value="1"/>
</dbReference>
<dbReference type="OrthoDB" id="9176779at2"/>
<dbReference type="Gene3D" id="3.20.20.450">
    <property type="entry name" value="EAL domain"/>
    <property type="match status" value="1"/>
</dbReference>
<dbReference type="PANTHER" id="PTHR44757">
    <property type="entry name" value="DIGUANYLATE CYCLASE DGCP"/>
    <property type="match status" value="1"/>
</dbReference>
<dbReference type="RefSeq" id="WP_011760559.1">
    <property type="nucleotide sequence ID" value="NC_008700.1"/>
</dbReference>
<feature type="domain" description="EAL" evidence="11">
    <location>
        <begin position="753"/>
        <end position="1008"/>
    </location>
</feature>
<keyword evidence="4 8" id="KW-0812">Transmembrane</keyword>
<dbReference type="GO" id="GO:0071555">
    <property type="term" value="P:cell wall organization"/>
    <property type="evidence" value="ECO:0007669"/>
    <property type="project" value="InterPro"/>
</dbReference>
<dbReference type="CDD" id="cd01948">
    <property type="entry name" value="EAL"/>
    <property type="match status" value="1"/>
</dbReference>
<feature type="transmembrane region" description="Helical" evidence="8">
    <location>
        <begin position="103"/>
        <end position="125"/>
    </location>
</feature>
<feature type="region of interest" description="Disordered" evidence="7">
    <location>
        <begin position="1003"/>
        <end position="1036"/>
    </location>
</feature>
<comment type="subcellular location">
    <subcellularLocation>
        <location evidence="2">Cell membrane</location>
        <topology evidence="2">Multi-pass membrane protein</topology>
    </subcellularLocation>
</comment>
<dbReference type="SUPFAM" id="SSF141868">
    <property type="entry name" value="EAL domain-like"/>
    <property type="match status" value="1"/>
</dbReference>
<evidence type="ECO:0000256" key="1">
    <source>
        <dbReference type="ARBA" id="ARBA00001946"/>
    </source>
</evidence>
<feature type="transmembrane region" description="Helical" evidence="8">
    <location>
        <begin position="137"/>
        <end position="157"/>
    </location>
</feature>
<evidence type="ECO:0000256" key="6">
    <source>
        <dbReference type="ARBA" id="ARBA00023136"/>
    </source>
</evidence>
<dbReference type="PROSITE" id="PS50113">
    <property type="entry name" value="PAC"/>
    <property type="match status" value="2"/>
</dbReference>
<dbReference type="HOGENOM" id="CLU_000445_70_20_6"/>
<evidence type="ECO:0000259" key="10">
    <source>
        <dbReference type="PROSITE" id="PS50113"/>
    </source>
</evidence>
<dbReference type="InterPro" id="IPR035965">
    <property type="entry name" value="PAS-like_dom_sf"/>
</dbReference>
<feature type="domain" description="PAS" evidence="9">
    <location>
        <begin position="454"/>
        <end position="524"/>
    </location>
</feature>
<dbReference type="KEGG" id="saz:Sama_2448"/>
<feature type="domain" description="PAC" evidence="10">
    <location>
        <begin position="276"/>
        <end position="327"/>
    </location>
</feature>
<dbReference type="InterPro" id="IPR001633">
    <property type="entry name" value="EAL_dom"/>
</dbReference>
<evidence type="ECO:0000259" key="11">
    <source>
        <dbReference type="PROSITE" id="PS50883"/>
    </source>
</evidence>
<name>A1S8E6_SHEAM</name>
<reference evidence="13 14" key="1">
    <citation type="submission" date="2006-12" db="EMBL/GenBank/DDBJ databases">
        <title>Complete sequence of Shewanella amazonensis SB2B.</title>
        <authorList>
            <consortium name="US DOE Joint Genome Institute"/>
            <person name="Copeland A."/>
            <person name="Lucas S."/>
            <person name="Lapidus A."/>
            <person name="Barry K."/>
            <person name="Detter J.C."/>
            <person name="Glavina del Rio T."/>
            <person name="Hammon N."/>
            <person name="Israni S."/>
            <person name="Dalin E."/>
            <person name="Tice H."/>
            <person name="Pitluck S."/>
            <person name="Munk A.C."/>
            <person name="Brettin T."/>
            <person name="Bruce D."/>
            <person name="Han C."/>
            <person name="Tapia R."/>
            <person name="Gilna P."/>
            <person name="Schmutz J."/>
            <person name="Larimer F."/>
            <person name="Land M."/>
            <person name="Hauser L."/>
            <person name="Kyrpides N."/>
            <person name="Mikhailova N."/>
            <person name="Fredrickson J."/>
            <person name="Richardson P."/>
        </authorList>
    </citation>
    <scope>NUCLEOTIDE SEQUENCE [LARGE SCALE GENOMIC DNA]</scope>
    <source>
        <strain evidence="14">ATCC BAA-1098 / SB2B</strain>
    </source>
</reference>
<dbReference type="SUPFAM" id="SSF55073">
    <property type="entry name" value="Nucleotide cyclase"/>
    <property type="match status" value="1"/>
</dbReference>
<dbReference type="Gene3D" id="3.30.450.20">
    <property type="entry name" value="PAS domain"/>
    <property type="match status" value="3"/>
</dbReference>
<dbReference type="InterPro" id="IPR029787">
    <property type="entry name" value="Nucleotide_cyclase"/>
</dbReference>
<dbReference type="InterPro" id="IPR035919">
    <property type="entry name" value="EAL_sf"/>
</dbReference>
<evidence type="ECO:0000256" key="2">
    <source>
        <dbReference type="ARBA" id="ARBA00004651"/>
    </source>
</evidence>
<dbReference type="FunFam" id="3.30.70.270:FF:000001">
    <property type="entry name" value="Diguanylate cyclase domain protein"/>
    <property type="match status" value="1"/>
</dbReference>
<dbReference type="eggNOG" id="COG5001">
    <property type="taxonomic scope" value="Bacteria"/>
</dbReference>
<dbReference type="Pfam" id="PF00563">
    <property type="entry name" value="EAL"/>
    <property type="match status" value="1"/>
</dbReference>
<dbReference type="Gene3D" id="3.30.70.270">
    <property type="match status" value="1"/>
</dbReference>
<dbReference type="NCBIfam" id="TIGR00254">
    <property type="entry name" value="GGDEF"/>
    <property type="match status" value="1"/>
</dbReference>
<evidence type="ECO:0000256" key="5">
    <source>
        <dbReference type="ARBA" id="ARBA00022989"/>
    </source>
</evidence>
<keyword evidence="3" id="KW-1003">Cell membrane</keyword>
<dbReference type="InterPro" id="IPR011620">
    <property type="entry name" value="Sig_transdc_His_kinase_LytS_TM"/>
</dbReference>
<evidence type="ECO:0000256" key="3">
    <source>
        <dbReference type="ARBA" id="ARBA00022475"/>
    </source>
</evidence>
<gene>
    <name evidence="13" type="ordered locus">Sama_2448</name>
</gene>
<feature type="transmembrane region" description="Helical" evidence="8">
    <location>
        <begin position="36"/>
        <end position="58"/>
    </location>
</feature>
<dbReference type="AlphaFoldDB" id="A1S8E6"/>
<evidence type="ECO:0000256" key="4">
    <source>
        <dbReference type="ARBA" id="ARBA00022692"/>
    </source>
</evidence>
<dbReference type="InterPro" id="IPR043128">
    <property type="entry name" value="Rev_trsase/Diguanyl_cyclase"/>
</dbReference>
<dbReference type="CDD" id="cd01949">
    <property type="entry name" value="GGDEF"/>
    <property type="match status" value="1"/>
</dbReference>
<dbReference type="Pfam" id="PF08447">
    <property type="entry name" value="PAS_3"/>
    <property type="match status" value="1"/>
</dbReference>